<dbReference type="RefSeq" id="WP_088864859.1">
    <property type="nucleotide sequence ID" value="NZ_CP015101.1"/>
</dbReference>
<dbReference type="AlphaFoldDB" id="A0A2Z2ME83"/>
<dbReference type="OrthoDB" id="86238at2157"/>
<evidence type="ECO:0000313" key="2">
    <source>
        <dbReference type="EMBL" id="ASJ04847.1"/>
    </source>
</evidence>
<keyword evidence="1" id="KW-0472">Membrane</keyword>
<dbReference type="Proteomes" id="UP000250272">
    <property type="component" value="Chromosome"/>
</dbReference>
<keyword evidence="1" id="KW-0812">Transmembrane</keyword>
<evidence type="ECO:0000256" key="1">
    <source>
        <dbReference type="SAM" id="Phobius"/>
    </source>
</evidence>
<evidence type="ECO:0008006" key="4">
    <source>
        <dbReference type="Google" id="ProtNLM"/>
    </source>
</evidence>
<keyword evidence="1" id="KW-1133">Transmembrane helix</keyword>
<evidence type="ECO:0000313" key="3">
    <source>
        <dbReference type="Proteomes" id="UP000250272"/>
    </source>
</evidence>
<gene>
    <name evidence="2" type="ORF">A3L01_05510</name>
</gene>
<sequence>MKKLLVLFLAFMLLPGVAASSSITGWLQFPARVGVYDGDILIKDISLSDGSVLVYPAGLGMRVVPIGGSILWDGYSFSFNDALYSSGVSYLNLSYTFPYLLEGEKLFVGGYEVSLKSVSEKGGTLVVSDGETSKEIYCAAGKEVSYENMRISLTPMPILFDGYLRRSKNVSIGEWSVVFYNYTVSSENGQLTEIVDIRVNGKQYLAEPGETIDADGLLISTGELVGSEYLKATIRLKGAYLRVKVLPSFDGWLREGKTEKLGPYLIKVDKIFDDSAYVSIMNPCGRVIRSGFITIGNFSSGMYYGGLLIGSTASRKRDGAMEIHVVAFIDEEKVPRVSDVALLNVSFLAPGNSTQFVPFDARITITNEGPSDLKYVEVSLNLSDGFKALGDYPAYFEEIPKGKSVEIPLKILPEKAGNLSLGNVVVTGHAPYALSCYGVEQVSFSSENRVVDVAPAKIGYLVKVSALNGSVGGEIPLNVTVINTGNVGLPFTLTVALPKGFASIAENFTAYGKWLTRTDVLPPNGSRTYSLTVIPLVPGEYEISAGVESHGEVFYNSTTIRVVGEASITPGNSSLGISNESTNSTCEPKVVTEVIKVPVPCNESNVTTTLSEEGMSLKDRLIYIGGSFVGGIVFILLLAWIAAKMEERG</sequence>
<dbReference type="GeneID" id="33326208"/>
<name>A0A2Z2ME83_9EURY</name>
<reference evidence="2 3" key="1">
    <citation type="submission" date="2016-04" db="EMBL/GenBank/DDBJ databases">
        <title>Complete genome sequence of Thermococcus barossii type strain SHCK-94.</title>
        <authorList>
            <person name="Oger P.M."/>
        </authorList>
    </citation>
    <scope>NUCLEOTIDE SEQUENCE [LARGE SCALE GENOMIC DNA]</scope>
    <source>
        <strain evidence="2 3">SHCK-94</strain>
    </source>
</reference>
<feature type="transmembrane region" description="Helical" evidence="1">
    <location>
        <begin position="621"/>
        <end position="643"/>
    </location>
</feature>
<keyword evidence="3" id="KW-1185">Reference proteome</keyword>
<dbReference type="KEGG" id="tbs:A3L01_05510"/>
<accession>A0A2Z2ME83</accession>
<proteinExistence type="predicted"/>
<dbReference type="EMBL" id="CP015101">
    <property type="protein sequence ID" value="ASJ04847.1"/>
    <property type="molecule type" value="Genomic_DNA"/>
</dbReference>
<protein>
    <recommendedName>
        <fullName evidence="4">CARDB domain-containing protein</fullName>
    </recommendedName>
</protein>
<organism evidence="2 3">
    <name type="scientific">Thermococcus barossii</name>
    <dbReference type="NCBI Taxonomy" id="54077"/>
    <lineage>
        <taxon>Archaea</taxon>
        <taxon>Methanobacteriati</taxon>
        <taxon>Methanobacteriota</taxon>
        <taxon>Thermococci</taxon>
        <taxon>Thermococcales</taxon>
        <taxon>Thermococcaceae</taxon>
        <taxon>Thermococcus</taxon>
    </lineage>
</organism>